<name>A0A4R1RSD5_HYDET</name>
<proteinExistence type="predicted"/>
<dbReference type="Gene3D" id="3.20.20.150">
    <property type="entry name" value="Divalent-metal-dependent TIM barrel enzymes"/>
    <property type="match status" value="1"/>
</dbReference>
<accession>A0A4R1RSD5</accession>
<comment type="caution">
    <text evidence="2">The sequence shown here is derived from an EMBL/GenBank/DDBJ whole genome shotgun (WGS) entry which is preliminary data.</text>
</comment>
<dbReference type="InterPro" id="IPR036237">
    <property type="entry name" value="Xyl_isomerase-like_sf"/>
</dbReference>
<evidence type="ECO:0000259" key="1">
    <source>
        <dbReference type="Pfam" id="PF01261"/>
    </source>
</evidence>
<organism evidence="2 3">
    <name type="scientific">Hydrogenispora ethanolica</name>
    <dbReference type="NCBI Taxonomy" id="1082276"/>
    <lineage>
        <taxon>Bacteria</taxon>
        <taxon>Bacillati</taxon>
        <taxon>Bacillota</taxon>
        <taxon>Hydrogenispora</taxon>
    </lineage>
</organism>
<dbReference type="PANTHER" id="PTHR12110:SF41">
    <property type="entry name" value="INOSOSE DEHYDRATASE"/>
    <property type="match status" value="1"/>
</dbReference>
<dbReference type="Proteomes" id="UP000295008">
    <property type="component" value="Unassembled WGS sequence"/>
</dbReference>
<sequence>MRFPRAVITDEISQDLAHAVAVAKSFGLDGIELRSAWDRNPHELTRDQVQQVKKIAGDFDMAIPCLAAPIFKCDLHHEEAYAEHRRLLEQTIRVAEALGTRLIRGFTFWEDGRFDSSLSEITDKIGAMEPLLKESGRILVIESDPATSANSSQRLAQVLERIGSENIRALWDPGNNLYVPEAERPFPEGYERLKPYIAHIHIKDVRPDPATGNPDACCLGEGAVGFAAVFKRLQEDAYPGWLSLETHYRINASLSEELLALPKGTAFSLGGEAATRECLESWNTFLKTGRFDG</sequence>
<reference evidence="2 3" key="1">
    <citation type="submission" date="2019-03" db="EMBL/GenBank/DDBJ databases">
        <title>Genomic Encyclopedia of Type Strains, Phase IV (KMG-IV): sequencing the most valuable type-strain genomes for metagenomic binning, comparative biology and taxonomic classification.</title>
        <authorList>
            <person name="Goeker M."/>
        </authorList>
    </citation>
    <scope>NUCLEOTIDE SEQUENCE [LARGE SCALE GENOMIC DNA]</scope>
    <source>
        <strain evidence="2 3">LX-B</strain>
    </source>
</reference>
<protein>
    <submittedName>
        <fullName evidence="2">Sugar phosphate isomerase/epimerase</fullName>
    </submittedName>
</protein>
<keyword evidence="2" id="KW-0413">Isomerase</keyword>
<evidence type="ECO:0000313" key="3">
    <source>
        <dbReference type="Proteomes" id="UP000295008"/>
    </source>
</evidence>
<feature type="domain" description="Xylose isomerase-like TIM barrel" evidence="1">
    <location>
        <begin position="20"/>
        <end position="250"/>
    </location>
</feature>
<dbReference type="AlphaFoldDB" id="A0A4R1RSD5"/>
<keyword evidence="3" id="KW-1185">Reference proteome</keyword>
<dbReference type="GO" id="GO:0016853">
    <property type="term" value="F:isomerase activity"/>
    <property type="evidence" value="ECO:0007669"/>
    <property type="project" value="UniProtKB-KW"/>
</dbReference>
<dbReference type="PANTHER" id="PTHR12110">
    <property type="entry name" value="HYDROXYPYRUVATE ISOMERASE"/>
    <property type="match status" value="1"/>
</dbReference>
<dbReference type="InterPro" id="IPR050312">
    <property type="entry name" value="IolE/XylAMocC-like"/>
</dbReference>
<dbReference type="Pfam" id="PF01261">
    <property type="entry name" value="AP_endonuc_2"/>
    <property type="match status" value="1"/>
</dbReference>
<dbReference type="InterPro" id="IPR013022">
    <property type="entry name" value="Xyl_isomerase-like_TIM-brl"/>
</dbReference>
<evidence type="ECO:0000313" key="2">
    <source>
        <dbReference type="EMBL" id="TCL69383.1"/>
    </source>
</evidence>
<dbReference type="SUPFAM" id="SSF51658">
    <property type="entry name" value="Xylose isomerase-like"/>
    <property type="match status" value="1"/>
</dbReference>
<dbReference type="RefSeq" id="WP_165907956.1">
    <property type="nucleotide sequence ID" value="NZ_SLUN01000012.1"/>
</dbReference>
<gene>
    <name evidence="2" type="ORF">EDC14_101280</name>
</gene>
<dbReference type="EMBL" id="SLUN01000012">
    <property type="protein sequence ID" value="TCL69383.1"/>
    <property type="molecule type" value="Genomic_DNA"/>
</dbReference>